<dbReference type="AlphaFoldDB" id="A0A919AIG4"/>
<sequence length="64" mass="6722">MRGRGDRCFQAGVGVPVRVRPQPLKETSGSWPSPPCTVSLQALAEGVKACGHCRPDAGLGFIES</sequence>
<accession>A0A919AIG4</accession>
<comment type="caution">
    <text evidence="1">The sequence shown here is derived from an EMBL/GenBank/DDBJ whole genome shotgun (WGS) entry which is preliminary data.</text>
</comment>
<gene>
    <name evidence="1" type="ORF">GCM10014715_74600</name>
</gene>
<protein>
    <submittedName>
        <fullName evidence="1">Uncharacterized protein</fullName>
    </submittedName>
</protein>
<organism evidence="1 2">
    <name type="scientific">Streptomyces spiralis</name>
    <dbReference type="NCBI Taxonomy" id="66376"/>
    <lineage>
        <taxon>Bacteria</taxon>
        <taxon>Bacillati</taxon>
        <taxon>Actinomycetota</taxon>
        <taxon>Actinomycetes</taxon>
        <taxon>Kitasatosporales</taxon>
        <taxon>Streptomycetaceae</taxon>
        <taxon>Streptomyces</taxon>
    </lineage>
</organism>
<evidence type="ECO:0000313" key="2">
    <source>
        <dbReference type="Proteomes" id="UP000641386"/>
    </source>
</evidence>
<dbReference type="Proteomes" id="UP000641386">
    <property type="component" value="Unassembled WGS sequence"/>
</dbReference>
<dbReference type="EMBL" id="BNBC01000053">
    <property type="protein sequence ID" value="GHF07814.1"/>
    <property type="molecule type" value="Genomic_DNA"/>
</dbReference>
<reference evidence="1" key="1">
    <citation type="journal article" date="2014" name="Int. J. Syst. Evol. Microbiol.">
        <title>Complete genome sequence of Corynebacterium casei LMG S-19264T (=DSM 44701T), isolated from a smear-ripened cheese.</title>
        <authorList>
            <consortium name="US DOE Joint Genome Institute (JGI-PGF)"/>
            <person name="Walter F."/>
            <person name="Albersmeier A."/>
            <person name="Kalinowski J."/>
            <person name="Ruckert C."/>
        </authorList>
    </citation>
    <scope>NUCLEOTIDE SEQUENCE</scope>
    <source>
        <strain evidence="1">JCM 3302</strain>
    </source>
</reference>
<name>A0A919AIG4_9ACTN</name>
<evidence type="ECO:0000313" key="1">
    <source>
        <dbReference type="EMBL" id="GHF07814.1"/>
    </source>
</evidence>
<reference evidence="1" key="2">
    <citation type="submission" date="2020-09" db="EMBL/GenBank/DDBJ databases">
        <authorList>
            <person name="Sun Q."/>
            <person name="Ohkuma M."/>
        </authorList>
    </citation>
    <scope>NUCLEOTIDE SEQUENCE</scope>
    <source>
        <strain evidence="1">JCM 3302</strain>
    </source>
</reference>
<proteinExistence type="predicted"/>
<keyword evidence="2" id="KW-1185">Reference proteome</keyword>